<dbReference type="Proteomes" id="UP000320811">
    <property type="component" value="Unassembled WGS sequence"/>
</dbReference>
<dbReference type="AlphaFoldDB" id="A0A561P3F2"/>
<protein>
    <submittedName>
        <fullName evidence="2">RHS repeat-associated protein</fullName>
    </submittedName>
</protein>
<gene>
    <name evidence="2" type="ORF">FHW36_11425</name>
</gene>
<dbReference type="NCBIfam" id="TIGR03696">
    <property type="entry name" value="Rhs_assc_core"/>
    <property type="match status" value="1"/>
</dbReference>
<dbReference type="OrthoDB" id="680858at2"/>
<organism evidence="2 3">
    <name type="scientific">Chitinophaga polysaccharea</name>
    <dbReference type="NCBI Taxonomy" id="1293035"/>
    <lineage>
        <taxon>Bacteria</taxon>
        <taxon>Pseudomonadati</taxon>
        <taxon>Bacteroidota</taxon>
        <taxon>Chitinophagia</taxon>
        <taxon>Chitinophagales</taxon>
        <taxon>Chitinophagaceae</taxon>
        <taxon>Chitinophaga</taxon>
    </lineage>
</organism>
<proteinExistence type="predicted"/>
<accession>A0A561P3F2</accession>
<dbReference type="EMBL" id="VIWO01000014">
    <property type="protein sequence ID" value="TWF32648.1"/>
    <property type="molecule type" value="Genomic_DNA"/>
</dbReference>
<sequence>MFGGRGYRFGFNGKENDNEVKGEGNQQDYGMRVYEPRIEKFLSVDPLTRKCPELTPYQFSSNSPILNVDLDGEESIPHFIAKGIRGTFTISTFGSVSFGSVQSMAKGMGCDKNGNVALFYSRTAGPSVSTNLGYDLGIKVAFLPGIKDLTGITGMGTSFGISGGIPQTHLSVGGSLEYNSDENLVGLGMQISGGHGLAPVSWSMESSNTTAVLFSEKEYRRFSSFADNSNKRSMDRIMEWNDNDENRDAYNSPYGVWTIGFSTMSLQPVKGQKGVFEAVISTQYNYMSTGGHRDGVQQKDQVVTTEDRSGVFFTKLDDENYRSVDYKLAKE</sequence>
<evidence type="ECO:0000313" key="2">
    <source>
        <dbReference type="EMBL" id="TWF32648.1"/>
    </source>
</evidence>
<comment type="caution">
    <text evidence="2">The sequence shown here is derived from an EMBL/GenBank/DDBJ whole genome shotgun (WGS) entry which is preliminary data.</text>
</comment>
<evidence type="ECO:0000256" key="1">
    <source>
        <dbReference type="SAM" id="MobiDB-lite"/>
    </source>
</evidence>
<dbReference type="InterPro" id="IPR022385">
    <property type="entry name" value="Rhs_assc_core"/>
</dbReference>
<reference evidence="2 3" key="1">
    <citation type="submission" date="2019-06" db="EMBL/GenBank/DDBJ databases">
        <title>Sorghum-associated microbial communities from plants grown in Nebraska, USA.</title>
        <authorList>
            <person name="Schachtman D."/>
        </authorList>
    </citation>
    <scope>NUCLEOTIDE SEQUENCE [LARGE SCALE GENOMIC DNA]</scope>
    <source>
        <strain evidence="2 3">1209</strain>
    </source>
</reference>
<keyword evidence="3" id="KW-1185">Reference proteome</keyword>
<evidence type="ECO:0000313" key="3">
    <source>
        <dbReference type="Proteomes" id="UP000320811"/>
    </source>
</evidence>
<dbReference type="Gene3D" id="2.180.10.10">
    <property type="entry name" value="RHS repeat-associated core"/>
    <property type="match status" value="1"/>
</dbReference>
<feature type="region of interest" description="Disordered" evidence="1">
    <location>
        <begin position="1"/>
        <end position="26"/>
    </location>
</feature>
<name>A0A561P3F2_9BACT</name>